<proteinExistence type="predicted"/>
<feature type="transmembrane region" description="Helical" evidence="5">
    <location>
        <begin position="180"/>
        <end position="201"/>
    </location>
</feature>
<evidence type="ECO:0000256" key="1">
    <source>
        <dbReference type="ARBA" id="ARBA00004141"/>
    </source>
</evidence>
<dbReference type="EMBL" id="JBHSDR010000003">
    <property type="protein sequence ID" value="MFC4294667.1"/>
    <property type="molecule type" value="Genomic_DNA"/>
</dbReference>
<evidence type="ECO:0000259" key="6">
    <source>
        <dbReference type="Pfam" id="PF00892"/>
    </source>
</evidence>
<gene>
    <name evidence="7" type="ORF">ACFO0A_06295</name>
</gene>
<keyword evidence="2 5" id="KW-0812">Transmembrane</keyword>
<dbReference type="Pfam" id="PF00892">
    <property type="entry name" value="EamA"/>
    <property type="match status" value="1"/>
</dbReference>
<organism evidence="7 8">
    <name type="scientific">Novosphingobium tardum</name>
    <dbReference type="NCBI Taxonomy" id="1538021"/>
    <lineage>
        <taxon>Bacteria</taxon>
        <taxon>Pseudomonadati</taxon>
        <taxon>Pseudomonadota</taxon>
        <taxon>Alphaproteobacteria</taxon>
        <taxon>Sphingomonadales</taxon>
        <taxon>Sphingomonadaceae</taxon>
        <taxon>Novosphingobium</taxon>
    </lineage>
</organism>
<dbReference type="SUPFAM" id="SSF103481">
    <property type="entry name" value="Multidrug resistance efflux transporter EmrE"/>
    <property type="match status" value="2"/>
</dbReference>
<dbReference type="RefSeq" id="WP_379538113.1">
    <property type="nucleotide sequence ID" value="NZ_JBHSDR010000003.1"/>
</dbReference>
<dbReference type="InterPro" id="IPR050638">
    <property type="entry name" value="AA-Vitamin_Transporters"/>
</dbReference>
<name>A0ABV8RP34_9SPHN</name>
<feature type="transmembrane region" description="Helical" evidence="5">
    <location>
        <begin position="72"/>
        <end position="91"/>
    </location>
</feature>
<evidence type="ECO:0000256" key="4">
    <source>
        <dbReference type="ARBA" id="ARBA00023136"/>
    </source>
</evidence>
<feature type="transmembrane region" description="Helical" evidence="5">
    <location>
        <begin position="97"/>
        <end position="116"/>
    </location>
</feature>
<dbReference type="InterPro" id="IPR037185">
    <property type="entry name" value="EmrE-like"/>
</dbReference>
<comment type="caution">
    <text evidence="7">The sequence shown here is derived from an EMBL/GenBank/DDBJ whole genome shotgun (WGS) entry which is preliminary data.</text>
</comment>
<dbReference type="PANTHER" id="PTHR32322">
    <property type="entry name" value="INNER MEMBRANE TRANSPORTER"/>
    <property type="match status" value="1"/>
</dbReference>
<dbReference type="Proteomes" id="UP001595828">
    <property type="component" value="Unassembled WGS sequence"/>
</dbReference>
<keyword evidence="4 5" id="KW-0472">Membrane</keyword>
<evidence type="ECO:0000256" key="2">
    <source>
        <dbReference type="ARBA" id="ARBA00022692"/>
    </source>
</evidence>
<reference evidence="8" key="1">
    <citation type="journal article" date="2019" name="Int. J. Syst. Evol. Microbiol.">
        <title>The Global Catalogue of Microorganisms (GCM) 10K type strain sequencing project: providing services to taxonomists for standard genome sequencing and annotation.</title>
        <authorList>
            <consortium name="The Broad Institute Genomics Platform"/>
            <consortium name="The Broad Institute Genome Sequencing Center for Infectious Disease"/>
            <person name="Wu L."/>
            <person name="Ma J."/>
        </authorList>
    </citation>
    <scope>NUCLEOTIDE SEQUENCE [LARGE SCALE GENOMIC DNA]</scope>
    <source>
        <strain evidence="8">CGMCC 1.12989</strain>
    </source>
</reference>
<dbReference type="InterPro" id="IPR000620">
    <property type="entry name" value="EamA_dom"/>
</dbReference>
<keyword evidence="8" id="KW-1185">Reference proteome</keyword>
<comment type="subcellular location">
    <subcellularLocation>
        <location evidence="1">Membrane</location>
        <topology evidence="1">Multi-pass membrane protein</topology>
    </subcellularLocation>
</comment>
<dbReference type="PANTHER" id="PTHR32322:SF9">
    <property type="entry name" value="AMINO-ACID METABOLITE EFFLUX PUMP-RELATED"/>
    <property type="match status" value="1"/>
</dbReference>
<protein>
    <submittedName>
        <fullName evidence="7">DMT family transporter</fullName>
    </submittedName>
</protein>
<feature type="transmembrane region" description="Helical" evidence="5">
    <location>
        <begin position="123"/>
        <end position="144"/>
    </location>
</feature>
<feature type="transmembrane region" description="Helical" evidence="5">
    <location>
        <begin position="12"/>
        <end position="36"/>
    </location>
</feature>
<feature type="transmembrane region" description="Helical" evidence="5">
    <location>
        <begin position="42"/>
        <end position="60"/>
    </location>
</feature>
<feature type="domain" description="EamA" evidence="6">
    <location>
        <begin position="150"/>
        <end position="281"/>
    </location>
</feature>
<sequence>MSEVTTARGMPVIALTAAAMIAFAANSLLCRFALAADLIDPGAFTAVRLLSGAVVLYAILRSARRADRLAGSWGGAAALFVYAAAFSYAYVSLSAGTGALLLFGAVQITMIGVGLWRGERFTAIQSLGFVIAIVGLAVLLAPGVSAPSTVGALLMLLAGSAWGAYSLLGRGVADPLASTCGNFIRAAPAALLLFLPMIAGVEHAEASGLVSAILSGALASGVGYAVWYAALAGLSSAQGASVQLSVPVITALAGTVVLGETLTTRLILTSCAVLGGVAVVIASRGRISHALSEPDQ</sequence>
<feature type="transmembrane region" description="Helical" evidence="5">
    <location>
        <begin position="242"/>
        <end position="259"/>
    </location>
</feature>
<evidence type="ECO:0000313" key="7">
    <source>
        <dbReference type="EMBL" id="MFC4294667.1"/>
    </source>
</evidence>
<feature type="transmembrane region" description="Helical" evidence="5">
    <location>
        <begin position="150"/>
        <end position="168"/>
    </location>
</feature>
<evidence type="ECO:0000256" key="5">
    <source>
        <dbReference type="SAM" id="Phobius"/>
    </source>
</evidence>
<evidence type="ECO:0000256" key="3">
    <source>
        <dbReference type="ARBA" id="ARBA00022989"/>
    </source>
</evidence>
<feature type="transmembrane region" description="Helical" evidence="5">
    <location>
        <begin position="207"/>
        <end position="230"/>
    </location>
</feature>
<evidence type="ECO:0000313" key="8">
    <source>
        <dbReference type="Proteomes" id="UP001595828"/>
    </source>
</evidence>
<keyword evidence="3 5" id="KW-1133">Transmembrane helix</keyword>
<feature type="transmembrane region" description="Helical" evidence="5">
    <location>
        <begin position="265"/>
        <end position="282"/>
    </location>
</feature>
<accession>A0ABV8RP34</accession>